<name>A0A316I2U5_9PSEU</name>
<accession>A0A316I2U5</accession>
<comment type="similarity">
    <text evidence="1">Belongs to the resistance-nodulation-cell division (RND) (TC 2.A.6) family. MmpL subfamily.</text>
</comment>
<keyword evidence="2" id="KW-0812">Transmembrane</keyword>
<dbReference type="EMBL" id="QGHB01000004">
    <property type="protein sequence ID" value="PWK86944.1"/>
    <property type="molecule type" value="Genomic_DNA"/>
</dbReference>
<dbReference type="RefSeq" id="WP_233439503.1">
    <property type="nucleotide sequence ID" value="NZ_QGHB01000004.1"/>
</dbReference>
<dbReference type="AlphaFoldDB" id="A0A316I2U5"/>
<feature type="transmembrane region" description="Helical" evidence="2">
    <location>
        <begin position="41"/>
        <end position="61"/>
    </location>
</feature>
<sequence length="82" mass="8684">MVTTAALLLAVSLPAFGTSGVSFVQLFGIGTGLAILMDATLIRGVLVPVGMRLLGGAAWWAPRPLRRLHDRIGIEESELVRS</sequence>
<evidence type="ECO:0000313" key="3">
    <source>
        <dbReference type="EMBL" id="PWK86944.1"/>
    </source>
</evidence>
<organism evidence="3 4">
    <name type="scientific">Lentzea atacamensis</name>
    <dbReference type="NCBI Taxonomy" id="531938"/>
    <lineage>
        <taxon>Bacteria</taxon>
        <taxon>Bacillati</taxon>
        <taxon>Actinomycetota</taxon>
        <taxon>Actinomycetes</taxon>
        <taxon>Pseudonocardiales</taxon>
        <taxon>Pseudonocardiaceae</taxon>
        <taxon>Lentzea</taxon>
    </lineage>
</organism>
<dbReference type="PANTHER" id="PTHR33406">
    <property type="entry name" value="MEMBRANE PROTEIN MJ1562-RELATED"/>
    <property type="match status" value="1"/>
</dbReference>
<evidence type="ECO:0000256" key="2">
    <source>
        <dbReference type="SAM" id="Phobius"/>
    </source>
</evidence>
<keyword evidence="2" id="KW-1133">Transmembrane helix</keyword>
<dbReference type="PANTHER" id="PTHR33406:SF11">
    <property type="entry name" value="MEMBRANE PROTEIN SCO6666-RELATED"/>
    <property type="match status" value="1"/>
</dbReference>
<evidence type="ECO:0000256" key="1">
    <source>
        <dbReference type="ARBA" id="ARBA00010157"/>
    </source>
</evidence>
<evidence type="ECO:0000313" key="4">
    <source>
        <dbReference type="Proteomes" id="UP000246005"/>
    </source>
</evidence>
<comment type="caution">
    <text evidence="3">The sequence shown here is derived from an EMBL/GenBank/DDBJ whole genome shotgun (WGS) entry which is preliminary data.</text>
</comment>
<proteinExistence type="inferred from homology"/>
<keyword evidence="2" id="KW-0472">Membrane</keyword>
<dbReference type="Proteomes" id="UP000246005">
    <property type="component" value="Unassembled WGS sequence"/>
</dbReference>
<reference evidence="3 4" key="1">
    <citation type="submission" date="2018-05" db="EMBL/GenBank/DDBJ databases">
        <title>Genomic Encyclopedia of Type Strains, Phase IV (KMG-IV): sequencing the most valuable type-strain genomes for metagenomic binning, comparative biology and taxonomic classification.</title>
        <authorList>
            <person name="Goeker M."/>
        </authorList>
    </citation>
    <scope>NUCLEOTIDE SEQUENCE [LARGE SCALE GENOMIC DNA]</scope>
    <source>
        <strain evidence="3 4">DSM 45480</strain>
    </source>
</reference>
<dbReference type="InterPro" id="IPR050545">
    <property type="entry name" value="Mycobact_MmpL"/>
</dbReference>
<gene>
    <name evidence="3" type="ORF">C8D88_104105</name>
</gene>
<protein>
    <recommendedName>
        <fullName evidence="5">Membrane transport protein MMPL domain-containing protein</fullName>
    </recommendedName>
</protein>
<evidence type="ECO:0008006" key="5">
    <source>
        <dbReference type="Google" id="ProtNLM"/>
    </source>
</evidence>
<dbReference type="GO" id="GO:0005886">
    <property type="term" value="C:plasma membrane"/>
    <property type="evidence" value="ECO:0007669"/>
    <property type="project" value="TreeGrafter"/>
</dbReference>